<evidence type="ECO:0000313" key="4">
    <source>
        <dbReference type="Proteomes" id="UP001626550"/>
    </source>
</evidence>
<dbReference type="Proteomes" id="UP001626550">
    <property type="component" value="Unassembled WGS sequence"/>
</dbReference>
<keyword evidence="1" id="KW-0812">Transmembrane</keyword>
<dbReference type="PANTHER" id="PTHR10983">
    <property type="entry name" value="1-ACYLGLYCEROL-3-PHOSPHATE ACYLTRANSFERASE-RELATED"/>
    <property type="match status" value="1"/>
</dbReference>
<dbReference type="Pfam" id="PF01553">
    <property type="entry name" value="Acyltransferase"/>
    <property type="match status" value="1"/>
</dbReference>
<keyword evidence="1" id="KW-1133">Transmembrane helix</keyword>
<dbReference type="EMBL" id="JBJKFK010001448">
    <property type="protein sequence ID" value="KAL3313066.1"/>
    <property type="molecule type" value="Genomic_DNA"/>
</dbReference>
<keyword evidence="1" id="KW-0472">Membrane</keyword>
<dbReference type="InterPro" id="IPR002123">
    <property type="entry name" value="Plipid/glycerol_acylTrfase"/>
</dbReference>
<name>A0ABD2Q091_9PLAT</name>
<dbReference type="SMART" id="SM00563">
    <property type="entry name" value="PlsC"/>
    <property type="match status" value="1"/>
</dbReference>
<feature type="transmembrane region" description="Helical" evidence="1">
    <location>
        <begin position="245"/>
        <end position="263"/>
    </location>
</feature>
<evidence type="ECO:0000313" key="3">
    <source>
        <dbReference type="EMBL" id="KAL3313066.1"/>
    </source>
</evidence>
<sequence>MRYQGPQLPSKGNYVIIMNHRTRLDWIFALVYTAPESCFRIALKESLANLPGLGWLAQCQFYLFLRRNLKEDLVQIDRSAWYYSNVLRKTQLLFFPEGTDLTQNTSLKSHSHVMKTKPHRYTEQAALEYTISPKTAGFLHVLNANLGRGSDLFIFDASIMYPDGLVQNETDLLFGLCSPVIDIKFTRYNVLKEVPICEGIANQETADWLIDRWIEKENYLKKYYEAYPEIEDQFKEIRVQETKEILHAMFWLFVTAVIAVLIMCTWNVLVYYLLTTAVLLLLPTLQNNRIHDFLYRLAHDFRIRNAHTCEYDLNKLNK</sequence>
<protein>
    <recommendedName>
        <fullName evidence="2">Phospholipid/glycerol acyltransferase domain-containing protein</fullName>
    </recommendedName>
</protein>
<keyword evidence="4" id="KW-1185">Reference proteome</keyword>
<proteinExistence type="predicted"/>
<evidence type="ECO:0000256" key="1">
    <source>
        <dbReference type="SAM" id="Phobius"/>
    </source>
</evidence>
<accession>A0ABD2Q091</accession>
<dbReference type="SUPFAM" id="SSF69593">
    <property type="entry name" value="Glycerol-3-phosphate (1)-acyltransferase"/>
    <property type="match status" value="1"/>
</dbReference>
<reference evidence="3 4" key="1">
    <citation type="submission" date="2024-11" db="EMBL/GenBank/DDBJ databases">
        <title>Adaptive evolution of stress response genes in parasites aligns with host niche diversity.</title>
        <authorList>
            <person name="Hahn C."/>
            <person name="Resl P."/>
        </authorList>
    </citation>
    <scope>NUCLEOTIDE SEQUENCE [LARGE SCALE GENOMIC DNA]</scope>
    <source>
        <strain evidence="3">EGGRZ-B1_66</strain>
        <tissue evidence="3">Body</tissue>
    </source>
</reference>
<feature type="domain" description="Phospholipid/glycerol acyltransferase" evidence="2">
    <location>
        <begin position="14"/>
        <end position="149"/>
    </location>
</feature>
<dbReference type="CDD" id="cd07990">
    <property type="entry name" value="LPLAT_LCLAT1-like"/>
    <property type="match status" value="1"/>
</dbReference>
<evidence type="ECO:0000259" key="2">
    <source>
        <dbReference type="SMART" id="SM00563"/>
    </source>
</evidence>
<dbReference type="PANTHER" id="PTHR10983:SF16">
    <property type="entry name" value="LYSOCARDIOLIPIN ACYLTRANSFERASE 1"/>
    <property type="match status" value="1"/>
</dbReference>
<dbReference type="AlphaFoldDB" id="A0ABD2Q091"/>
<gene>
    <name evidence="3" type="ORF">Ciccas_008335</name>
</gene>
<comment type="caution">
    <text evidence="3">The sequence shown here is derived from an EMBL/GenBank/DDBJ whole genome shotgun (WGS) entry which is preliminary data.</text>
</comment>
<organism evidence="3 4">
    <name type="scientific">Cichlidogyrus casuarinus</name>
    <dbReference type="NCBI Taxonomy" id="1844966"/>
    <lineage>
        <taxon>Eukaryota</taxon>
        <taxon>Metazoa</taxon>
        <taxon>Spiralia</taxon>
        <taxon>Lophotrochozoa</taxon>
        <taxon>Platyhelminthes</taxon>
        <taxon>Monogenea</taxon>
        <taxon>Monopisthocotylea</taxon>
        <taxon>Dactylogyridea</taxon>
        <taxon>Ancyrocephalidae</taxon>
        <taxon>Cichlidogyrus</taxon>
    </lineage>
</organism>